<dbReference type="Gene3D" id="3.90.730.10">
    <property type="entry name" value="Ribonuclease T2-like"/>
    <property type="match status" value="1"/>
</dbReference>
<comment type="similarity">
    <text evidence="1 2">Belongs to the RNase T2 family.</text>
</comment>
<dbReference type="Proteomes" id="UP000094622">
    <property type="component" value="Unassembled WGS sequence"/>
</dbReference>
<evidence type="ECO:0000313" key="4">
    <source>
        <dbReference type="EMBL" id="ODN71468.1"/>
    </source>
</evidence>
<dbReference type="GO" id="GO:0033897">
    <property type="term" value="F:ribonuclease T2 activity"/>
    <property type="evidence" value="ECO:0007669"/>
    <property type="project" value="InterPro"/>
</dbReference>
<dbReference type="GO" id="GO:0006401">
    <property type="term" value="P:RNA catabolic process"/>
    <property type="evidence" value="ECO:0007669"/>
    <property type="project" value="TreeGrafter"/>
</dbReference>
<proteinExistence type="inferred from homology"/>
<dbReference type="CDD" id="cd01062">
    <property type="entry name" value="RNase_T2_prok"/>
    <property type="match status" value="1"/>
</dbReference>
<dbReference type="InterPro" id="IPR033130">
    <property type="entry name" value="RNase_T2_His_AS_2"/>
</dbReference>
<dbReference type="PANTHER" id="PTHR11240">
    <property type="entry name" value="RIBONUCLEASE T2"/>
    <property type="match status" value="1"/>
</dbReference>
<dbReference type="PROSITE" id="PS00530">
    <property type="entry name" value="RNASE_T2_1"/>
    <property type="match status" value="1"/>
</dbReference>
<dbReference type="AlphaFoldDB" id="A0A1E3H551"/>
<sequence>MTPVALRPRARLRGLALALLAAVGTMAPAAADDRPGDFDFYVLSLSWSPTYCEDRQGRDSLQCGPGRAYGFVVHGLWPQYERGWPEFCDARAEPRRRTIDAVIDLMPSVGLIRHQWRKHGACTGLDPEDYFDLVRKAHARVVIPPSLRRLDRHVVTSPQAVESAFRAANPAIQGSGIAVSCDGRRLDEVRICMTPDLEFRPCAEVDAKGCRSASVVLPPIR</sequence>
<comment type="caution">
    <text evidence="4">The sequence shown here is derived from an EMBL/GenBank/DDBJ whole genome shotgun (WGS) entry which is preliminary data.</text>
</comment>
<gene>
    <name evidence="4" type="primary">rna</name>
    <name evidence="4" type="ORF">A6302_01157</name>
</gene>
<dbReference type="InterPro" id="IPR018188">
    <property type="entry name" value="RNase_T2_His_AS_1"/>
</dbReference>
<dbReference type="PROSITE" id="PS00531">
    <property type="entry name" value="RNASE_T2_2"/>
    <property type="match status" value="1"/>
</dbReference>
<organism evidence="4 5">
    <name type="scientific">Methylobrevis pamukkalensis</name>
    <dbReference type="NCBI Taxonomy" id="1439726"/>
    <lineage>
        <taxon>Bacteria</taxon>
        <taxon>Pseudomonadati</taxon>
        <taxon>Pseudomonadota</taxon>
        <taxon>Alphaproteobacteria</taxon>
        <taxon>Hyphomicrobiales</taxon>
        <taxon>Pleomorphomonadaceae</taxon>
        <taxon>Methylobrevis</taxon>
    </lineage>
</organism>
<keyword evidence="3" id="KW-0732">Signal</keyword>
<evidence type="ECO:0000256" key="1">
    <source>
        <dbReference type="ARBA" id="ARBA00007469"/>
    </source>
</evidence>
<feature type="chain" id="PRO_5009128905" evidence="3">
    <location>
        <begin position="32"/>
        <end position="221"/>
    </location>
</feature>
<name>A0A1E3H551_9HYPH</name>
<dbReference type="SUPFAM" id="SSF55895">
    <property type="entry name" value="Ribonuclease Rh-like"/>
    <property type="match status" value="1"/>
</dbReference>
<dbReference type="GO" id="GO:0016787">
    <property type="term" value="F:hydrolase activity"/>
    <property type="evidence" value="ECO:0007669"/>
    <property type="project" value="UniProtKB-KW"/>
</dbReference>
<dbReference type="EMBL" id="MCRJ01000020">
    <property type="protein sequence ID" value="ODN71468.1"/>
    <property type="molecule type" value="Genomic_DNA"/>
</dbReference>
<dbReference type="EC" id="3.1.27.6" evidence="4"/>
<evidence type="ECO:0000256" key="2">
    <source>
        <dbReference type="RuleBase" id="RU004328"/>
    </source>
</evidence>
<dbReference type="GO" id="GO:0003723">
    <property type="term" value="F:RNA binding"/>
    <property type="evidence" value="ECO:0007669"/>
    <property type="project" value="InterPro"/>
</dbReference>
<protein>
    <submittedName>
        <fullName evidence="4">Ribonuclease I</fullName>
        <ecNumber evidence="4">3.1.27.6</ecNumber>
    </submittedName>
</protein>
<keyword evidence="5" id="KW-1185">Reference proteome</keyword>
<accession>A0A1E3H551</accession>
<keyword evidence="4" id="KW-0378">Hydrolase</keyword>
<evidence type="ECO:0000313" key="5">
    <source>
        <dbReference type="Proteomes" id="UP000094622"/>
    </source>
</evidence>
<dbReference type="InterPro" id="IPR001568">
    <property type="entry name" value="RNase_T2-like"/>
</dbReference>
<dbReference type="InterPro" id="IPR036430">
    <property type="entry name" value="RNase_T2-like_sf"/>
</dbReference>
<reference evidence="4 5" key="1">
    <citation type="submission" date="2016-07" db="EMBL/GenBank/DDBJ databases">
        <title>Draft Genome Sequence of Methylobrevis pamukkalensis PK2.</title>
        <authorList>
            <person name="Vasilenko O.V."/>
            <person name="Doronina N.V."/>
            <person name="Shmareva M.N."/>
            <person name="Tarlachkov S.V."/>
            <person name="Mustakhimov I."/>
            <person name="Trotsenko Y.A."/>
        </authorList>
    </citation>
    <scope>NUCLEOTIDE SEQUENCE [LARGE SCALE GENOMIC DNA]</scope>
    <source>
        <strain evidence="4 5">PK2</strain>
    </source>
</reference>
<feature type="signal peptide" evidence="3">
    <location>
        <begin position="1"/>
        <end position="31"/>
    </location>
</feature>
<dbReference type="OrthoDB" id="4720638at2"/>
<dbReference type="RefSeq" id="WP_069306148.1">
    <property type="nucleotide sequence ID" value="NZ_MCRJ01000020.1"/>
</dbReference>
<dbReference type="Pfam" id="PF00445">
    <property type="entry name" value="Ribonuclease_T2"/>
    <property type="match status" value="1"/>
</dbReference>
<evidence type="ECO:0000256" key="3">
    <source>
        <dbReference type="SAM" id="SignalP"/>
    </source>
</evidence>
<dbReference type="PANTHER" id="PTHR11240:SF22">
    <property type="entry name" value="RIBONUCLEASE T2"/>
    <property type="match status" value="1"/>
</dbReference>
<dbReference type="InterPro" id="IPR039378">
    <property type="entry name" value="RNase_T2_prok"/>
</dbReference>